<protein>
    <submittedName>
        <fullName evidence="4">Alpha-tubulin suppressor-like RCC1 family protein</fullName>
    </submittedName>
</protein>
<dbReference type="EMBL" id="JACCFL010000001">
    <property type="protein sequence ID" value="NYJ25119.1"/>
    <property type="molecule type" value="Genomic_DNA"/>
</dbReference>
<dbReference type="PROSITE" id="PS50012">
    <property type="entry name" value="RCC1_3"/>
    <property type="match status" value="5"/>
</dbReference>
<proteinExistence type="predicted"/>
<feature type="compositionally biased region" description="Acidic residues" evidence="2">
    <location>
        <begin position="38"/>
        <end position="60"/>
    </location>
</feature>
<gene>
    <name evidence="4" type="ORF">HNR13_003406</name>
</gene>
<feature type="domain" description="RCC1-like" evidence="3">
    <location>
        <begin position="135"/>
        <end position="475"/>
    </location>
</feature>
<dbReference type="PRINTS" id="PR00633">
    <property type="entry name" value="RCCNDNSATION"/>
</dbReference>
<dbReference type="InterPro" id="IPR000408">
    <property type="entry name" value="Reg_chr_condens"/>
</dbReference>
<dbReference type="InterPro" id="IPR058923">
    <property type="entry name" value="RCC1-like_dom"/>
</dbReference>
<evidence type="ECO:0000313" key="4">
    <source>
        <dbReference type="EMBL" id="NYJ25119.1"/>
    </source>
</evidence>
<evidence type="ECO:0000259" key="3">
    <source>
        <dbReference type="Pfam" id="PF25390"/>
    </source>
</evidence>
<evidence type="ECO:0000313" key="5">
    <source>
        <dbReference type="Proteomes" id="UP000578352"/>
    </source>
</evidence>
<sequence length="490" mass="50762">MVYTTRPGEEFALPAVAATVRDRNGVVAGAQVEFRIDEIEDGEAPEPEEPGEDDEPDTDDPGSSSPASAGFGGVDGPKKVIVTSSASGLATPPPVRAGLGLGVLRITVTATRTIAGKPDVATDEGFLRVQAVMMVLSAGYGGTGELGNGSTRNSPIPSGVSIPASVGSIRLIGTSPNRKGWAVDASGTLWGWGSDAGHVQASRGTKTTPQPIHGLPTDIAQVAGTDKATYVLTEDGHVWAWGSRVYYAMGDGNNKSEQLTPVLLANISNVTKIAASTRTVYAIDGDGALWVWGHGNYGSLGLGSAGGDAQIPTRITGFPPGRKVVDIGGRYNGATAVLDDGTVWGWGHNGHGAIGDGTVTNRTVPTRVPGIDTAVRVDTGWYNTSVVLADATVRAWGRGNYYNMGLGDTTRRVSPVDLGLSHVHSMAWGCETGHALLTDGSVLGWGYNGNYEVGAGVKESRTKVPRVLPGVKATAIASTQYATFMLQARD</sequence>
<dbReference type="InterPro" id="IPR009091">
    <property type="entry name" value="RCC1/BLIP-II"/>
</dbReference>
<evidence type="ECO:0000256" key="1">
    <source>
        <dbReference type="ARBA" id="ARBA00022737"/>
    </source>
</evidence>
<accession>A0A853CY13</accession>
<dbReference type="Proteomes" id="UP000578352">
    <property type="component" value="Unassembled WGS sequence"/>
</dbReference>
<name>A0A853CY13_9MICO</name>
<dbReference type="RefSeq" id="WP_179607709.1">
    <property type="nucleotide sequence ID" value="NZ_BAABEH010000001.1"/>
</dbReference>
<evidence type="ECO:0000256" key="2">
    <source>
        <dbReference type="SAM" id="MobiDB-lite"/>
    </source>
</evidence>
<dbReference type="AlphaFoldDB" id="A0A853CY13"/>
<dbReference type="SUPFAM" id="SSF50985">
    <property type="entry name" value="RCC1/BLIP-II"/>
    <property type="match status" value="1"/>
</dbReference>
<reference evidence="4 5" key="1">
    <citation type="submission" date="2020-07" db="EMBL/GenBank/DDBJ databases">
        <title>Sequencing the genomes of 1000 actinobacteria strains.</title>
        <authorList>
            <person name="Klenk H.-P."/>
        </authorList>
    </citation>
    <scope>NUCLEOTIDE SEQUENCE [LARGE SCALE GENOMIC DNA]</scope>
    <source>
        <strain evidence="4 5">DSM 15165</strain>
    </source>
</reference>
<keyword evidence="1" id="KW-0677">Repeat</keyword>
<dbReference type="Gene3D" id="2.130.10.30">
    <property type="entry name" value="Regulator of chromosome condensation 1/beta-lactamase-inhibitor protein II"/>
    <property type="match status" value="2"/>
</dbReference>
<feature type="region of interest" description="Disordered" evidence="2">
    <location>
        <begin position="31"/>
        <end position="76"/>
    </location>
</feature>
<dbReference type="InterPro" id="IPR051625">
    <property type="entry name" value="Signaling_Regulatory_Domain"/>
</dbReference>
<organism evidence="4 5">
    <name type="scientific">Leifsonia shinshuensis</name>
    <dbReference type="NCBI Taxonomy" id="150026"/>
    <lineage>
        <taxon>Bacteria</taxon>
        <taxon>Bacillati</taxon>
        <taxon>Actinomycetota</taxon>
        <taxon>Actinomycetes</taxon>
        <taxon>Micrococcales</taxon>
        <taxon>Microbacteriaceae</taxon>
        <taxon>Leifsonia</taxon>
    </lineage>
</organism>
<dbReference type="PANTHER" id="PTHR22872">
    <property type="entry name" value="BTK-BINDING PROTEIN-RELATED"/>
    <property type="match status" value="1"/>
</dbReference>
<dbReference type="Pfam" id="PF25390">
    <property type="entry name" value="WD40_RLD"/>
    <property type="match status" value="1"/>
</dbReference>
<comment type="caution">
    <text evidence="4">The sequence shown here is derived from an EMBL/GenBank/DDBJ whole genome shotgun (WGS) entry which is preliminary data.</text>
</comment>